<dbReference type="KEGG" id="gtr:GLOTRDRAFT_111221"/>
<accession>S7RR18</accession>
<protein>
    <submittedName>
        <fullName evidence="1">Uncharacterized protein</fullName>
    </submittedName>
</protein>
<dbReference type="Proteomes" id="UP000030669">
    <property type="component" value="Unassembled WGS sequence"/>
</dbReference>
<dbReference type="RefSeq" id="XP_007866496.1">
    <property type="nucleotide sequence ID" value="XM_007868305.1"/>
</dbReference>
<reference evidence="1 2" key="1">
    <citation type="journal article" date="2012" name="Science">
        <title>The Paleozoic origin of enzymatic lignin decomposition reconstructed from 31 fungal genomes.</title>
        <authorList>
            <person name="Floudas D."/>
            <person name="Binder M."/>
            <person name="Riley R."/>
            <person name="Barry K."/>
            <person name="Blanchette R.A."/>
            <person name="Henrissat B."/>
            <person name="Martinez A.T."/>
            <person name="Otillar R."/>
            <person name="Spatafora J.W."/>
            <person name="Yadav J.S."/>
            <person name="Aerts A."/>
            <person name="Benoit I."/>
            <person name="Boyd A."/>
            <person name="Carlson A."/>
            <person name="Copeland A."/>
            <person name="Coutinho P.M."/>
            <person name="de Vries R.P."/>
            <person name="Ferreira P."/>
            <person name="Findley K."/>
            <person name="Foster B."/>
            <person name="Gaskell J."/>
            <person name="Glotzer D."/>
            <person name="Gorecki P."/>
            <person name="Heitman J."/>
            <person name="Hesse C."/>
            <person name="Hori C."/>
            <person name="Igarashi K."/>
            <person name="Jurgens J.A."/>
            <person name="Kallen N."/>
            <person name="Kersten P."/>
            <person name="Kohler A."/>
            <person name="Kuees U."/>
            <person name="Kumar T.K.A."/>
            <person name="Kuo A."/>
            <person name="LaButti K."/>
            <person name="Larrondo L.F."/>
            <person name="Lindquist E."/>
            <person name="Ling A."/>
            <person name="Lombard V."/>
            <person name="Lucas S."/>
            <person name="Lundell T."/>
            <person name="Martin R."/>
            <person name="McLaughlin D.J."/>
            <person name="Morgenstern I."/>
            <person name="Morin E."/>
            <person name="Murat C."/>
            <person name="Nagy L.G."/>
            <person name="Nolan M."/>
            <person name="Ohm R.A."/>
            <person name="Patyshakuliyeva A."/>
            <person name="Rokas A."/>
            <person name="Ruiz-Duenas F.J."/>
            <person name="Sabat G."/>
            <person name="Salamov A."/>
            <person name="Samejima M."/>
            <person name="Schmutz J."/>
            <person name="Slot J.C."/>
            <person name="St John F."/>
            <person name="Stenlid J."/>
            <person name="Sun H."/>
            <person name="Sun S."/>
            <person name="Syed K."/>
            <person name="Tsang A."/>
            <person name="Wiebenga A."/>
            <person name="Young D."/>
            <person name="Pisabarro A."/>
            <person name="Eastwood D.C."/>
            <person name="Martin F."/>
            <person name="Cullen D."/>
            <person name="Grigoriev I.V."/>
            <person name="Hibbett D.S."/>
        </authorList>
    </citation>
    <scope>NUCLEOTIDE SEQUENCE [LARGE SCALE GENOMIC DNA]</scope>
    <source>
        <strain evidence="1 2">ATCC 11539</strain>
    </source>
</reference>
<evidence type="ECO:0000313" key="1">
    <source>
        <dbReference type="EMBL" id="EPQ55364.1"/>
    </source>
</evidence>
<dbReference type="EMBL" id="KB469302">
    <property type="protein sequence ID" value="EPQ55364.1"/>
    <property type="molecule type" value="Genomic_DNA"/>
</dbReference>
<dbReference type="AlphaFoldDB" id="S7RR18"/>
<sequence>MSFDQVWRGRYHTNSVRIAPPWIKQPESCKSMLHIMSYSPPTHIQSNNLSKNKYTQHK</sequence>
<proteinExistence type="predicted"/>
<organism evidence="1 2">
    <name type="scientific">Gloeophyllum trabeum (strain ATCC 11539 / FP-39264 / Madison 617)</name>
    <name type="common">Brown rot fungus</name>
    <dbReference type="NCBI Taxonomy" id="670483"/>
    <lineage>
        <taxon>Eukaryota</taxon>
        <taxon>Fungi</taxon>
        <taxon>Dikarya</taxon>
        <taxon>Basidiomycota</taxon>
        <taxon>Agaricomycotina</taxon>
        <taxon>Agaricomycetes</taxon>
        <taxon>Gloeophyllales</taxon>
        <taxon>Gloeophyllaceae</taxon>
        <taxon>Gloeophyllum</taxon>
    </lineage>
</organism>
<name>S7RR18_GLOTA</name>
<dbReference type="GeneID" id="19299359"/>
<evidence type="ECO:0000313" key="2">
    <source>
        <dbReference type="Proteomes" id="UP000030669"/>
    </source>
</evidence>
<keyword evidence="2" id="KW-1185">Reference proteome</keyword>
<gene>
    <name evidence="1" type="ORF">GLOTRDRAFT_111221</name>
</gene>
<dbReference type="HOGENOM" id="CLU_2979286_0_0_1"/>